<gene>
    <name evidence="3" type="ORF">PPRO1316_LOCUS3233</name>
</gene>
<dbReference type="Gene3D" id="3.90.70.80">
    <property type="match status" value="1"/>
</dbReference>
<dbReference type="EMBL" id="HBHV01004682">
    <property type="protein sequence ID" value="CAE0014626.1"/>
    <property type="molecule type" value="Transcribed_RNA"/>
</dbReference>
<feature type="domain" description="OTU" evidence="2">
    <location>
        <begin position="65"/>
        <end position="219"/>
    </location>
</feature>
<sequence length="233" mass="24596">MLRAIGCNRGAAALCLRRRKATMTEGSRRRGGGLGLGKKILFLGIVSSSSSSSAAAPVDDALPTYGLVNIAGDGRCLFRSVHVSRQLVRGDSADDDTTAADALRAAAVSELRQRRDELSWAVEGNFDSYLDRMSSPHAWGGELELVALGHVVGDGVIDVHMPSNDDDKADAVVTSGSRSIKTRVISSYQSEGSIAAATTRIRVPVFYDGVGHYQALKRLDGDGACTSSPTSKL</sequence>
<dbReference type="PANTHER" id="PTHR12419:SF8">
    <property type="entry name" value="OVARIAN TUMOR DOMAIN-CONTAINING DEUBIQUITINATING ENZYME 4"/>
    <property type="match status" value="1"/>
</dbReference>
<comment type="similarity">
    <text evidence="1">Belongs to the peptidase C85 family.</text>
</comment>
<dbReference type="InterPro" id="IPR038765">
    <property type="entry name" value="Papain-like_cys_pep_sf"/>
</dbReference>
<evidence type="ECO:0000256" key="1">
    <source>
        <dbReference type="ARBA" id="ARBA00010407"/>
    </source>
</evidence>
<dbReference type="Pfam" id="PF02338">
    <property type="entry name" value="OTU"/>
    <property type="match status" value="1"/>
</dbReference>
<name>A0A7S3E0Y6_9CHLO</name>
<dbReference type="SUPFAM" id="SSF54001">
    <property type="entry name" value="Cysteine proteinases"/>
    <property type="match status" value="1"/>
</dbReference>
<dbReference type="InterPro" id="IPR003323">
    <property type="entry name" value="OTU_dom"/>
</dbReference>
<accession>A0A7S3E0Y6</accession>
<protein>
    <recommendedName>
        <fullName evidence="2">OTU domain-containing protein</fullName>
    </recommendedName>
</protein>
<dbReference type="GO" id="GO:0016579">
    <property type="term" value="P:protein deubiquitination"/>
    <property type="evidence" value="ECO:0007669"/>
    <property type="project" value="TreeGrafter"/>
</dbReference>
<dbReference type="AlphaFoldDB" id="A0A7S3E0Y6"/>
<proteinExistence type="inferred from homology"/>
<dbReference type="InterPro" id="IPR050704">
    <property type="entry name" value="Peptidase_C85-like"/>
</dbReference>
<reference evidence="3" key="1">
    <citation type="submission" date="2021-01" db="EMBL/GenBank/DDBJ databases">
        <authorList>
            <person name="Corre E."/>
            <person name="Pelletier E."/>
            <person name="Niang G."/>
            <person name="Scheremetjew M."/>
            <person name="Finn R."/>
            <person name="Kale V."/>
            <person name="Holt S."/>
            <person name="Cochrane G."/>
            <person name="Meng A."/>
            <person name="Brown T."/>
            <person name="Cohen L."/>
        </authorList>
    </citation>
    <scope>NUCLEOTIDE SEQUENCE</scope>
    <source>
        <strain evidence="3">RCC2336</strain>
    </source>
</reference>
<dbReference type="GO" id="GO:0004843">
    <property type="term" value="F:cysteine-type deubiquitinase activity"/>
    <property type="evidence" value="ECO:0007669"/>
    <property type="project" value="TreeGrafter"/>
</dbReference>
<evidence type="ECO:0000259" key="2">
    <source>
        <dbReference type="PROSITE" id="PS50802"/>
    </source>
</evidence>
<dbReference type="PANTHER" id="PTHR12419">
    <property type="entry name" value="OTU DOMAIN CONTAINING PROTEIN"/>
    <property type="match status" value="1"/>
</dbReference>
<dbReference type="PROSITE" id="PS50802">
    <property type="entry name" value="OTU"/>
    <property type="match status" value="1"/>
</dbReference>
<evidence type="ECO:0000313" key="3">
    <source>
        <dbReference type="EMBL" id="CAE0014626.1"/>
    </source>
</evidence>
<organism evidence="3">
    <name type="scientific">Pycnococcus provasolii</name>
    <dbReference type="NCBI Taxonomy" id="41880"/>
    <lineage>
        <taxon>Eukaryota</taxon>
        <taxon>Viridiplantae</taxon>
        <taxon>Chlorophyta</taxon>
        <taxon>Pseudoscourfieldiophyceae</taxon>
        <taxon>Pseudoscourfieldiales</taxon>
        <taxon>Pycnococcaceae</taxon>
        <taxon>Pycnococcus</taxon>
    </lineage>
</organism>